<organism evidence="1 2">
    <name type="scientific">Wickerhamomyces mucosus</name>
    <dbReference type="NCBI Taxonomy" id="1378264"/>
    <lineage>
        <taxon>Eukaryota</taxon>
        <taxon>Fungi</taxon>
        <taxon>Dikarya</taxon>
        <taxon>Ascomycota</taxon>
        <taxon>Saccharomycotina</taxon>
        <taxon>Saccharomycetes</taxon>
        <taxon>Phaffomycetales</taxon>
        <taxon>Wickerhamomycetaceae</taxon>
        <taxon>Wickerhamomyces</taxon>
    </lineage>
</organism>
<dbReference type="OrthoDB" id="3980430at2759"/>
<dbReference type="Proteomes" id="UP000769528">
    <property type="component" value="Unassembled WGS sequence"/>
</dbReference>
<protein>
    <submittedName>
        <fullName evidence="1">Uncharacterized protein</fullName>
    </submittedName>
</protein>
<sequence length="393" mass="46009">MSNIKPNTISLNSTKRMFSSFSSFQSKKTKDLDIDKAIKLLSNSKSLTNNLSTEGEKLKYINHFTKALNNDLKESNNPSVYLQHFNQSISGINQLLSCSPQPTNVIKSMDPISLKTLIAGKNIFTTHELILKFDELINNEMLTLKTFGIILSKIHLDFENLNYIYTKLNFMNNNSNKYDCYKILLASKLFQLQQKTKFTNSNINSLINHITLNDLNNWLELRNNRELNKVLEKALYQIIFRASKSILLNLNYNNHSLILLIESLPSQQTIHERIIDKSSLKFSKNQEILINFLKYIISNRDTFENYNKIVKRLIKLSIDNHVFKESSEVNQQELQPVDKSITIYKFRFINGINEMYEEYLMERSTNESELQRLYELINEKNDHVHQETVLRFL</sequence>
<reference evidence="1" key="1">
    <citation type="journal article" date="2021" name="Open Biol.">
        <title>Shared evolutionary footprints suggest mitochondrial oxidative damage underlies multiple complex I losses in fungi.</title>
        <authorList>
            <person name="Schikora-Tamarit M.A."/>
            <person name="Marcet-Houben M."/>
            <person name="Nosek J."/>
            <person name="Gabaldon T."/>
        </authorList>
    </citation>
    <scope>NUCLEOTIDE SEQUENCE</scope>
    <source>
        <strain evidence="1">CBS6341</strain>
    </source>
</reference>
<evidence type="ECO:0000313" key="2">
    <source>
        <dbReference type="Proteomes" id="UP000769528"/>
    </source>
</evidence>
<dbReference type="EMBL" id="JAEUBF010001309">
    <property type="protein sequence ID" value="KAH3670271.1"/>
    <property type="molecule type" value="Genomic_DNA"/>
</dbReference>
<name>A0A9P8PEB4_9ASCO</name>
<keyword evidence="2" id="KW-1185">Reference proteome</keyword>
<comment type="caution">
    <text evidence="1">The sequence shown here is derived from an EMBL/GenBank/DDBJ whole genome shotgun (WGS) entry which is preliminary data.</text>
</comment>
<gene>
    <name evidence="1" type="ORF">WICMUC_004924</name>
</gene>
<proteinExistence type="predicted"/>
<reference evidence="1" key="2">
    <citation type="submission" date="2021-01" db="EMBL/GenBank/DDBJ databases">
        <authorList>
            <person name="Schikora-Tamarit M.A."/>
        </authorList>
    </citation>
    <scope>NUCLEOTIDE SEQUENCE</scope>
    <source>
        <strain evidence="1">CBS6341</strain>
    </source>
</reference>
<evidence type="ECO:0000313" key="1">
    <source>
        <dbReference type="EMBL" id="KAH3670271.1"/>
    </source>
</evidence>
<dbReference type="AlphaFoldDB" id="A0A9P8PEB4"/>
<accession>A0A9P8PEB4</accession>